<dbReference type="InterPro" id="IPR013088">
    <property type="entry name" value="Znf_NHR/GATA"/>
</dbReference>
<dbReference type="HAMAP" id="MF_00649">
    <property type="entry name" value="DNA_gyrase_inhibitor_YacG"/>
    <property type="match status" value="1"/>
</dbReference>
<accession>A0A366EKP0</accession>
<feature type="binding site" evidence="3">
    <location>
        <position position="19"/>
    </location>
    <ligand>
        <name>Zn(2+)</name>
        <dbReference type="ChEBI" id="CHEBI:29105"/>
    </ligand>
</feature>
<feature type="binding site" evidence="3">
    <location>
        <position position="22"/>
    </location>
    <ligand>
        <name>Zn(2+)</name>
        <dbReference type="ChEBI" id="CHEBI:29105"/>
    </ligand>
</feature>
<feature type="region of interest" description="Disordered" evidence="4">
    <location>
        <begin position="1"/>
        <end position="30"/>
    </location>
</feature>
<keyword evidence="2 3" id="KW-0862">Zinc</keyword>
<dbReference type="OrthoDB" id="9809663at2"/>
<organism evidence="5 6">
    <name type="scientific">Roseiarcus fermentans</name>
    <dbReference type="NCBI Taxonomy" id="1473586"/>
    <lineage>
        <taxon>Bacteria</taxon>
        <taxon>Pseudomonadati</taxon>
        <taxon>Pseudomonadota</taxon>
        <taxon>Alphaproteobacteria</taxon>
        <taxon>Hyphomicrobiales</taxon>
        <taxon>Roseiarcaceae</taxon>
        <taxon>Roseiarcus</taxon>
    </lineage>
</organism>
<gene>
    <name evidence="3" type="primary">yacG</name>
    <name evidence="5" type="ORF">DFR50_1512</name>
</gene>
<comment type="cofactor">
    <cofactor evidence="3">
        <name>Zn(2+)</name>
        <dbReference type="ChEBI" id="CHEBI:29105"/>
    </cofactor>
    <text evidence="3">Binds 1 zinc ion.</text>
</comment>
<name>A0A366EKP0_9HYPH</name>
<dbReference type="PANTHER" id="PTHR36150">
    <property type="entry name" value="DNA GYRASE INHIBITOR YACG"/>
    <property type="match status" value="1"/>
</dbReference>
<dbReference type="AlphaFoldDB" id="A0A366EKP0"/>
<dbReference type="Proteomes" id="UP000253529">
    <property type="component" value="Unassembled WGS sequence"/>
</dbReference>
<evidence type="ECO:0000256" key="2">
    <source>
        <dbReference type="ARBA" id="ARBA00022833"/>
    </source>
</evidence>
<dbReference type="EMBL" id="QNRK01000051">
    <property type="protein sequence ID" value="RBP02526.1"/>
    <property type="molecule type" value="Genomic_DNA"/>
</dbReference>
<dbReference type="Gene3D" id="3.30.50.10">
    <property type="entry name" value="Erythroid Transcription Factor GATA-1, subunit A"/>
    <property type="match status" value="1"/>
</dbReference>
<sequence>MSANDSDAAKPPPAKAPVCPICGKPRSERYDPFCSRRCADVDLYKWLKGGYVIPGSERERGEPPDDV</sequence>
<keyword evidence="6" id="KW-1185">Reference proteome</keyword>
<feature type="binding site" evidence="3">
    <location>
        <position position="34"/>
    </location>
    <ligand>
        <name>Zn(2+)</name>
        <dbReference type="ChEBI" id="CHEBI:29105"/>
    </ligand>
</feature>
<evidence type="ECO:0000313" key="5">
    <source>
        <dbReference type="EMBL" id="RBP02526.1"/>
    </source>
</evidence>
<feature type="binding site" evidence="3">
    <location>
        <position position="38"/>
    </location>
    <ligand>
        <name>Zn(2+)</name>
        <dbReference type="ChEBI" id="CHEBI:29105"/>
    </ligand>
</feature>
<dbReference type="SUPFAM" id="SSF57716">
    <property type="entry name" value="Glucocorticoid receptor-like (DNA-binding domain)"/>
    <property type="match status" value="1"/>
</dbReference>
<evidence type="ECO:0000256" key="3">
    <source>
        <dbReference type="HAMAP-Rule" id="MF_00649"/>
    </source>
</evidence>
<comment type="similarity">
    <text evidence="3">Belongs to the DNA gyrase inhibitor YacG family.</text>
</comment>
<comment type="subunit">
    <text evidence="3">Interacts with GyrB.</text>
</comment>
<evidence type="ECO:0000256" key="1">
    <source>
        <dbReference type="ARBA" id="ARBA00022723"/>
    </source>
</evidence>
<comment type="caution">
    <text evidence="5">The sequence shown here is derived from an EMBL/GenBank/DDBJ whole genome shotgun (WGS) entry which is preliminary data.</text>
</comment>
<dbReference type="PANTHER" id="PTHR36150:SF1">
    <property type="entry name" value="DNA GYRASE INHIBITOR YACG"/>
    <property type="match status" value="1"/>
</dbReference>
<dbReference type="InterPro" id="IPR005584">
    <property type="entry name" value="DNA_gyrase_inhibitor_YacG"/>
</dbReference>
<protein>
    <recommendedName>
        <fullName evidence="3">DNA gyrase inhibitor YacG</fullName>
    </recommendedName>
</protein>
<comment type="function">
    <text evidence="3">Inhibits all the catalytic activities of DNA gyrase by preventing its interaction with DNA. Acts by binding directly to the C-terminal domain of GyrB, which probably disrupts DNA binding by the gyrase.</text>
</comment>
<evidence type="ECO:0000313" key="6">
    <source>
        <dbReference type="Proteomes" id="UP000253529"/>
    </source>
</evidence>
<dbReference type="Pfam" id="PF03884">
    <property type="entry name" value="YacG"/>
    <property type="match status" value="1"/>
</dbReference>
<evidence type="ECO:0000256" key="4">
    <source>
        <dbReference type="SAM" id="MobiDB-lite"/>
    </source>
</evidence>
<proteinExistence type="inferred from homology"/>
<dbReference type="RefSeq" id="WP_113893364.1">
    <property type="nucleotide sequence ID" value="NZ_QNRK01000051.1"/>
</dbReference>
<dbReference type="GO" id="GO:0006355">
    <property type="term" value="P:regulation of DNA-templated transcription"/>
    <property type="evidence" value="ECO:0007669"/>
    <property type="project" value="InterPro"/>
</dbReference>
<dbReference type="GO" id="GO:0008657">
    <property type="term" value="F:DNA topoisomerase type II (double strand cut, ATP-hydrolyzing) inhibitor activity"/>
    <property type="evidence" value="ECO:0007669"/>
    <property type="project" value="UniProtKB-UniRule"/>
</dbReference>
<dbReference type="GO" id="GO:0008270">
    <property type="term" value="F:zinc ion binding"/>
    <property type="evidence" value="ECO:0007669"/>
    <property type="project" value="UniProtKB-UniRule"/>
</dbReference>
<keyword evidence="1 3" id="KW-0479">Metal-binding</keyword>
<reference evidence="5 6" key="1">
    <citation type="submission" date="2018-06" db="EMBL/GenBank/DDBJ databases">
        <title>Genomic Encyclopedia of Type Strains, Phase IV (KMG-IV): sequencing the most valuable type-strain genomes for metagenomic binning, comparative biology and taxonomic classification.</title>
        <authorList>
            <person name="Goeker M."/>
        </authorList>
    </citation>
    <scope>NUCLEOTIDE SEQUENCE [LARGE SCALE GENOMIC DNA]</scope>
    <source>
        <strain evidence="5 6">DSM 24875</strain>
    </source>
</reference>